<dbReference type="GO" id="GO:0015297">
    <property type="term" value="F:antiporter activity"/>
    <property type="evidence" value="ECO:0007669"/>
    <property type="project" value="UniProtKB-KW"/>
</dbReference>
<dbReference type="AlphaFoldDB" id="A0A413IFF4"/>
<dbReference type="GO" id="GO:0042910">
    <property type="term" value="F:xenobiotic transmembrane transporter activity"/>
    <property type="evidence" value="ECO:0007669"/>
    <property type="project" value="InterPro"/>
</dbReference>
<dbReference type="InterPro" id="IPR002528">
    <property type="entry name" value="MATE_fam"/>
</dbReference>
<feature type="transmembrane region" description="Helical" evidence="10">
    <location>
        <begin position="244"/>
        <end position="267"/>
    </location>
</feature>
<evidence type="ECO:0000256" key="6">
    <source>
        <dbReference type="ARBA" id="ARBA00022989"/>
    </source>
</evidence>
<feature type="transmembrane region" description="Helical" evidence="10">
    <location>
        <begin position="64"/>
        <end position="89"/>
    </location>
</feature>
<proteinExistence type="predicted"/>
<feature type="transmembrane region" description="Helical" evidence="10">
    <location>
        <begin position="174"/>
        <end position="193"/>
    </location>
</feature>
<dbReference type="EMBL" id="QRYW01000032">
    <property type="protein sequence ID" value="RGV22366.1"/>
    <property type="molecule type" value="Genomic_DNA"/>
</dbReference>
<dbReference type="Proteomes" id="UP001199750">
    <property type="component" value="Unassembled WGS sequence"/>
</dbReference>
<name>A0A413IFF4_9BACT</name>
<keyword evidence="2" id="KW-0813">Transport</keyword>
<evidence type="ECO:0000313" key="12">
    <source>
        <dbReference type="EMBL" id="RGV22366.1"/>
    </source>
</evidence>
<evidence type="ECO:0000256" key="4">
    <source>
        <dbReference type="ARBA" id="ARBA00022475"/>
    </source>
</evidence>
<evidence type="ECO:0000313" key="15">
    <source>
        <dbReference type="Proteomes" id="UP000284434"/>
    </source>
</evidence>
<dbReference type="Pfam" id="PF01554">
    <property type="entry name" value="MatE"/>
    <property type="match status" value="2"/>
</dbReference>
<dbReference type="Proteomes" id="UP000284434">
    <property type="component" value="Unassembled WGS sequence"/>
</dbReference>
<dbReference type="GO" id="GO:0006811">
    <property type="term" value="P:monoatomic ion transport"/>
    <property type="evidence" value="ECO:0007669"/>
    <property type="project" value="UniProtKB-KW"/>
</dbReference>
<keyword evidence="5 10" id="KW-0812">Transmembrane</keyword>
<dbReference type="EMBL" id="JAKNDN010000042">
    <property type="protein sequence ID" value="MCG4961663.1"/>
    <property type="molecule type" value="Genomic_DNA"/>
</dbReference>
<protein>
    <recommendedName>
        <fullName evidence="9">Multidrug-efflux transporter</fullName>
    </recommendedName>
</protein>
<dbReference type="PANTHER" id="PTHR43298">
    <property type="entry name" value="MULTIDRUG RESISTANCE PROTEIN NORM-RELATED"/>
    <property type="match status" value="1"/>
</dbReference>
<evidence type="ECO:0000256" key="7">
    <source>
        <dbReference type="ARBA" id="ARBA00023065"/>
    </source>
</evidence>
<dbReference type="InterPro" id="IPR048279">
    <property type="entry name" value="MdtK-like"/>
</dbReference>
<evidence type="ECO:0000256" key="10">
    <source>
        <dbReference type="SAM" id="Phobius"/>
    </source>
</evidence>
<dbReference type="NCBIfam" id="TIGR00797">
    <property type="entry name" value="matE"/>
    <property type="match status" value="1"/>
</dbReference>
<evidence type="ECO:0000313" key="11">
    <source>
        <dbReference type="EMBL" id="MCG4961663.1"/>
    </source>
</evidence>
<sequence>MGQEKTNSTVRIDMLHGGIFRKLLLFALPLIASGILQQSFNSVDVAVVGQFASSQALAAVGSNGLVISLIINLFIGISIGANVVIAHYIGRQDEKGIKNAISTTAIIAVTSGIFLLITGLLIAKPILEALDTPEDVIDLAVLYLRIYSLGMPFMMIYNFGAAILRSLGDTKRPFYSLVVAGAINVGLNLLLVIEFEMSVAGVAVATVISNIVNAGIIVFFLTHEKGVFRLELKQLSISKAELKKILQIGVPAGIQGMVFSISNVFVLATINSFGSAAVAGSSAALNYEYYCYFVVSAFAQATVAFTSQNYGAGQIERCKTIFRQSMLPGLLGCAALNLLIVWQKEFFIRFFTTEPEIIRYAAIRMEYVLLFQFIASSYEISGAALRGIGYSMTPTVLTIFGTCLLRLVWIFTVVPLSKSYETLLAVYPISWVITGISVCTAYAIIRRKAFSLAVLQQQK</sequence>
<reference evidence="14 15" key="1">
    <citation type="submission" date="2018-08" db="EMBL/GenBank/DDBJ databases">
        <title>A genome reference for cultivated species of the human gut microbiota.</title>
        <authorList>
            <person name="Zou Y."/>
            <person name="Xue W."/>
            <person name="Luo G."/>
        </authorList>
    </citation>
    <scope>NUCLEOTIDE SEQUENCE [LARGE SCALE GENOMIC DNA]</scope>
    <source>
        <strain evidence="12 14">AF14-6AC</strain>
        <strain evidence="13 15">OF03-11</strain>
    </source>
</reference>
<keyword evidence="7" id="KW-0406">Ion transport</keyword>
<dbReference type="GO" id="GO:0005886">
    <property type="term" value="C:plasma membrane"/>
    <property type="evidence" value="ECO:0007669"/>
    <property type="project" value="UniProtKB-SubCell"/>
</dbReference>
<feature type="transmembrane region" description="Helical" evidence="10">
    <location>
        <begin position="424"/>
        <end position="445"/>
    </location>
</feature>
<dbReference type="InterPro" id="IPR050222">
    <property type="entry name" value="MATE_MdtK"/>
</dbReference>
<feature type="transmembrane region" description="Helical" evidence="10">
    <location>
        <begin position="287"/>
        <end position="305"/>
    </location>
</feature>
<evidence type="ECO:0000256" key="2">
    <source>
        <dbReference type="ARBA" id="ARBA00022448"/>
    </source>
</evidence>
<keyword evidence="3" id="KW-0050">Antiport</keyword>
<dbReference type="Proteomes" id="UP000283426">
    <property type="component" value="Unassembled WGS sequence"/>
</dbReference>
<comment type="caution">
    <text evidence="13">The sequence shown here is derived from an EMBL/GenBank/DDBJ whole genome shotgun (WGS) entry which is preliminary data.</text>
</comment>
<accession>A0A413IFF4</accession>
<gene>
    <name evidence="12" type="ORF">DWW24_14360</name>
    <name evidence="13" type="ORF">DXA53_02590</name>
    <name evidence="11" type="ORF">L0P03_17725</name>
</gene>
<evidence type="ECO:0000313" key="13">
    <source>
        <dbReference type="EMBL" id="RGY09189.1"/>
    </source>
</evidence>
<evidence type="ECO:0000256" key="9">
    <source>
        <dbReference type="ARBA" id="ARBA00031636"/>
    </source>
</evidence>
<comment type="subcellular location">
    <subcellularLocation>
        <location evidence="1">Cell membrane</location>
        <topology evidence="1">Multi-pass membrane protein</topology>
    </subcellularLocation>
</comment>
<organism evidence="13 15">
    <name type="scientific">Odoribacter splanchnicus</name>
    <dbReference type="NCBI Taxonomy" id="28118"/>
    <lineage>
        <taxon>Bacteria</taxon>
        <taxon>Pseudomonadati</taxon>
        <taxon>Bacteroidota</taxon>
        <taxon>Bacteroidia</taxon>
        <taxon>Bacteroidales</taxon>
        <taxon>Odoribacteraceae</taxon>
        <taxon>Odoribacter</taxon>
    </lineage>
</organism>
<evidence type="ECO:0000256" key="8">
    <source>
        <dbReference type="ARBA" id="ARBA00023136"/>
    </source>
</evidence>
<dbReference type="CDD" id="cd13138">
    <property type="entry name" value="MATE_yoeA_like"/>
    <property type="match status" value="1"/>
</dbReference>
<feature type="transmembrane region" description="Helical" evidence="10">
    <location>
        <begin position="101"/>
        <end position="122"/>
    </location>
</feature>
<dbReference type="RefSeq" id="WP_046404453.1">
    <property type="nucleotide sequence ID" value="NZ_JABWDG010000071.1"/>
</dbReference>
<keyword evidence="6 10" id="KW-1133">Transmembrane helix</keyword>
<dbReference type="EMBL" id="QSCO01000003">
    <property type="protein sequence ID" value="RGY09189.1"/>
    <property type="molecule type" value="Genomic_DNA"/>
</dbReference>
<evidence type="ECO:0000256" key="3">
    <source>
        <dbReference type="ARBA" id="ARBA00022449"/>
    </source>
</evidence>
<reference evidence="11" key="2">
    <citation type="submission" date="2022-01" db="EMBL/GenBank/DDBJ databases">
        <title>Collection of gut derived symbiotic bacterial strains cultured from healthy donors.</title>
        <authorList>
            <person name="Lin H."/>
            <person name="Kohout C."/>
            <person name="Waligurski E."/>
            <person name="Pamer E.G."/>
        </authorList>
    </citation>
    <scope>NUCLEOTIDE SEQUENCE</scope>
    <source>
        <strain evidence="11">DFI.1.149</strain>
    </source>
</reference>
<feature type="transmembrane region" description="Helical" evidence="10">
    <location>
        <begin position="142"/>
        <end position="162"/>
    </location>
</feature>
<keyword evidence="4" id="KW-1003">Cell membrane</keyword>
<feature type="transmembrane region" description="Helical" evidence="10">
    <location>
        <begin position="387"/>
        <end position="412"/>
    </location>
</feature>
<feature type="transmembrane region" description="Helical" evidence="10">
    <location>
        <begin position="326"/>
        <end position="342"/>
    </location>
</feature>
<keyword evidence="8 10" id="KW-0472">Membrane</keyword>
<dbReference type="PIRSF" id="PIRSF006603">
    <property type="entry name" value="DinF"/>
    <property type="match status" value="1"/>
</dbReference>
<dbReference type="PANTHER" id="PTHR43298:SF2">
    <property type="entry name" value="FMN_FAD EXPORTER YEEO-RELATED"/>
    <property type="match status" value="1"/>
</dbReference>
<evidence type="ECO:0000256" key="5">
    <source>
        <dbReference type="ARBA" id="ARBA00022692"/>
    </source>
</evidence>
<evidence type="ECO:0000313" key="14">
    <source>
        <dbReference type="Proteomes" id="UP000283426"/>
    </source>
</evidence>
<feature type="transmembrane region" description="Helical" evidence="10">
    <location>
        <begin position="199"/>
        <end position="223"/>
    </location>
</feature>
<evidence type="ECO:0000256" key="1">
    <source>
        <dbReference type="ARBA" id="ARBA00004651"/>
    </source>
</evidence>